<dbReference type="SUPFAM" id="SSF51445">
    <property type="entry name" value="(Trans)glycosidases"/>
    <property type="match status" value="1"/>
</dbReference>
<dbReference type="PANTHER" id="PTHR31776">
    <property type="entry name" value="ALPHA-L-ARABINOFURANOSIDASE 1"/>
    <property type="match status" value="1"/>
</dbReference>
<dbReference type="InterPro" id="IPR010720">
    <property type="entry name" value="Alpha-L-AF_C"/>
</dbReference>
<dbReference type="Gene3D" id="3.20.20.80">
    <property type="entry name" value="Glycosidases"/>
    <property type="match status" value="1"/>
</dbReference>
<evidence type="ECO:0000256" key="4">
    <source>
        <dbReference type="ARBA" id="ARBA00012670"/>
    </source>
</evidence>
<dbReference type="InterPro" id="IPR051563">
    <property type="entry name" value="Glycosyl_Hydrolase_51"/>
</dbReference>
<dbReference type="EMBL" id="JBBBZM010000014">
    <property type="protein sequence ID" value="KAL0639091.1"/>
    <property type="molecule type" value="Genomic_DNA"/>
</dbReference>
<feature type="chain" id="PRO_5047168507" description="non-reducing end alpha-L-arabinofuranosidase" evidence="8">
    <location>
        <begin position="21"/>
        <end position="707"/>
    </location>
</feature>
<evidence type="ECO:0000256" key="1">
    <source>
        <dbReference type="ARBA" id="ARBA00001462"/>
    </source>
</evidence>
<comment type="similarity">
    <text evidence="3">Belongs to the glycosyl hydrolase 51 family.</text>
</comment>
<dbReference type="Pfam" id="PF06964">
    <property type="entry name" value="Alpha-L-AF_C"/>
    <property type="match status" value="1"/>
</dbReference>
<evidence type="ECO:0000313" key="11">
    <source>
        <dbReference type="Proteomes" id="UP001447188"/>
    </source>
</evidence>
<comment type="caution">
    <text evidence="10">The sequence shown here is derived from an EMBL/GenBank/DDBJ whole genome shotgun (WGS) entry which is preliminary data.</text>
</comment>
<dbReference type="InterPro" id="IPR055235">
    <property type="entry name" value="ASD1_cat"/>
</dbReference>
<comment type="pathway">
    <text evidence="2">Glycan metabolism; L-arabinan degradation.</text>
</comment>
<keyword evidence="11" id="KW-1185">Reference proteome</keyword>
<feature type="domain" description="Alpha-L-arabinofuranosidase C-terminal" evidence="9">
    <location>
        <begin position="499"/>
        <end position="700"/>
    </location>
</feature>
<reference evidence="10 11" key="1">
    <citation type="submission" date="2024-02" db="EMBL/GenBank/DDBJ databases">
        <title>Discinaceae phylogenomics.</title>
        <authorList>
            <person name="Dirks A.C."/>
            <person name="James T.Y."/>
        </authorList>
    </citation>
    <scope>NUCLEOTIDE SEQUENCE [LARGE SCALE GENOMIC DNA]</scope>
    <source>
        <strain evidence="10 11">ACD0624</strain>
    </source>
</reference>
<dbReference type="InterPro" id="IPR017853">
    <property type="entry name" value="GH"/>
</dbReference>
<keyword evidence="5 8" id="KW-0732">Signal</keyword>
<evidence type="ECO:0000256" key="3">
    <source>
        <dbReference type="ARBA" id="ARBA00007186"/>
    </source>
</evidence>
<sequence>MKNFLGLCALLLSFSLSAVATESTAVNNLPNGAVSLKVTTKSGARNKTAPFLHGLFFEDINHSGDGGLYAELIRNRAFQGSDVTFGRVPNQRGARIVSSEAEIPWAPTLTAWGPIGGAILSLDLVNPLSEALRTVMRVDIPQDAVGEVGFYNEGWWGMDVRPQNYNASFYIRPNGALYAKNVTGVKVSLRSNLTDDIWAETDVKFDGDLSIHNYTKFETALEPCVFAPNSNNTFAITFDAKEAAGQTFYFDFISLFPPTYKDRPNGLRKDLAENLHNLAPKFLRFPGGNNMEGLSIDTRWQWKKNIGPLIDRPGRPGNWHYYNTDGLGFLEFLEWCEDLEIEPLLTVYAGYSLDSADIHPANTVPEEDLHIYIQEAIDQIQYATGSIDSPWGNLRAKHGHPEPFSLKFVEIGNEDWFSDSYYWRYPRYLEALKAAYPNITYIASQATESSIANRNNTIPPGGMWDLHHYETPQFFKEKFNFFDNWQEIAEYPGVTIFVGEYSVLSRDRAGGVDWENGEGRFVYPTMVAALGEAIFALAMERNPQVVTLSSYAPLFQNFNSYQWTPDFIGFSADPNQTVLSTSYYQQQMFSHFKGAETLPIINTKGDFNPLWWHASIEGNRVFVKLVNAAQAAVPLTLSIDFRIKSVNGTILRHDDEYGFNYIGNATAISPVKFTLKNGKGATITKDGSGGSLKWNVPPLSVTVLELQ</sequence>
<evidence type="ECO:0000313" key="10">
    <source>
        <dbReference type="EMBL" id="KAL0639091.1"/>
    </source>
</evidence>
<dbReference type="Pfam" id="PF22848">
    <property type="entry name" value="ASD1_dom"/>
    <property type="match status" value="1"/>
</dbReference>
<name>A0ABR3GT40_9PEZI</name>
<accession>A0ABR3GT40</accession>
<dbReference type="PANTHER" id="PTHR31776:SF0">
    <property type="entry name" value="ALPHA-L-ARABINOFURANOSIDASE 1"/>
    <property type="match status" value="1"/>
</dbReference>
<organism evidence="10 11">
    <name type="scientific">Discina gigas</name>
    <dbReference type="NCBI Taxonomy" id="1032678"/>
    <lineage>
        <taxon>Eukaryota</taxon>
        <taxon>Fungi</taxon>
        <taxon>Dikarya</taxon>
        <taxon>Ascomycota</taxon>
        <taxon>Pezizomycotina</taxon>
        <taxon>Pezizomycetes</taxon>
        <taxon>Pezizales</taxon>
        <taxon>Discinaceae</taxon>
        <taxon>Discina</taxon>
    </lineage>
</organism>
<comment type="catalytic activity">
    <reaction evidence="1">
        <text>Hydrolysis of terminal non-reducing alpha-L-arabinofuranoside residues in alpha-L-arabinosides.</text>
        <dbReference type="EC" id="3.2.1.55"/>
    </reaction>
</comment>
<evidence type="ECO:0000256" key="2">
    <source>
        <dbReference type="ARBA" id="ARBA00004834"/>
    </source>
</evidence>
<dbReference type="SMART" id="SM00813">
    <property type="entry name" value="Alpha-L-AF_C"/>
    <property type="match status" value="1"/>
</dbReference>
<evidence type="ECO:0000256" key="6">
    <source>
        <dbReference type="ARBA" id="ARBA00022801"/>
    </source>
</evidence>
<evidence type="ECO:0000256" key="8">
    <source>
        <dbReference type="SAM" id="SignalP"/>
    </source>
</evidence>
<dbReference type="Proteomes" id="UP001447188">
    <property type="component" value="Unassembled WGS sequence"/>
</dbReference>
<evidence type="ECO:0000256" key="7">
    <source>
        <dbReference type="ARBA" id="ARBA00023180"/>
    </source>
</evidence>
<keyword evidence="7" id="KW-0325">Glycoprotein</keyword>
<keyword evidence="6" id="KW-0378">Hydrolase</keyword>
<dbReference type="EC" id="3.2.1.55" evidence="4"/>
<protein>
    <recommendedName>
        <fullName evidence="4">non-reducing end alpha-L-arabinofuranosidase</fullName>
        <ecNumber evidence="4">3.2.1.55</ecNumber>
    </recommendedName>
</protein>
<proteinExistence type="inferred from homology"/>
<feature type="signal peptide" evidence="8">
    <location>
        <begin position="1"/>
        <end position="20"/>
    </location>
</feature>
<evidence type="ECO:0000259" key="9">
    <source>
        <dbReference type="SMART" id="SM00813"/>
    </source>
</evidence>
<evidence type="ECO:0000256" key="5">
    <source>
        <dbReference type="ARBA" id="ARBA00022729"/>
    </source>
</evidence>
<gene>
    <name evidence="10" type="ORF">Q9L58_001772</name>
</gene>